<organism evidence="1 2">
    <name type="scientific">Dendrothele bispora (strain CBS 962.96)</name>
    <dbReference type="NCBI Taxonomy" id="1314807"/>
    <lineage>
        <taxon>Eukaryota</taxon>
        <taxon>Fungi</taxon>
        <taxon>Dikarya</taxon>
        <taxon>Basidiomycota</taxon>
        <taxon>Agaricomycotina</taxon>
        <taxon>Agaricomycetes</taxon>
        <taxon>Agaricomycetidae</taxon>
        <taxon>Agaricales</taxon>
        <taxon>Agaricales incertae sedis</taxon>
        <taxon>Dendrothele</taxon>
    </lineage>
</organism>
<name>A0A4S8KI87_DENBC</name>
<dbReference type="AlphaFoldDB" id="A0A4S8KI87"/>
<protein>
    <submittedName>
        <fullName evidence="1">Uncharacterized protein</fullName>
    </submittedName>
</protein>
<gene>
    <name evidence="1" type="ORF">K435DRAFT_317491</name>
</gene>
<proteinExistence type="predicted"/>
<dbReference type="OrthoDB" id="2393824at2759"/>
<dbReference type="Proteomes" id="UP000297245">
    <property type="component" value="Unassembled WGS sequence"/>
</dbReference>
<sequence>MLLPKWTPHPHFQQEESLKPVLDRLQSLHLPAVCEGNGPLNKPNLLLHDLGGSLYSNSNNQKRIQGLFGDATHKLLVNPSGSGKTRIVLEGLCQYWGLYLTCQTISSSAQTLSFGSTDVPRIISQLHLQPGFTSFLPDNIAETFELLQKNWDITNHWFSAALLARIVLFHRFLTNAILENIPSGPDLRRRWLLAQIQPNLIFGFDVLDRLTQGIGTVSDIHSIKTSLSRHWEEVAALLYTLEPSLETSGEKPTLFVVIDEAQDGVSQLPEAFMSGPPAPVKISRKKRPVLRQLLFALTSALEGMGDQIIFSHIVTGTGISKKMLEDAVSSAT</sequence>
<reference evidence="1 2" key="1">
    <citation type="journal article" date="2019" name="Nat. Ecol. Evol.">
        <title>Megaphylogeny resolves global patterns of mushroom evolution.</title>
        <authorList>
            <person name="Varga T."/>
            <person name="Krizsan K."/>
            <person name="Foldi C."/>
            <person name="Dima B."/>
            <person name="Sanchez-Garcia M."/>
            <person name="Sanchez-Ramirez S."/>
            <person name="Szollosi G.J."/>
            <person name="Szarkandi J.G."/>
            <person name="Papp V."/>
            <person name="Albert L."/>
            <person name="Andreopoulos W."/>
            <person name="Angelini C."/>
            <person name="Antonin V."/>
            <person name="Barry K.W."/>
            <person name="Bougher N.L."/>
            <person name="Buchanan P."/>
            <person name="Buyck B."/>
            <person name="Bense V."/>
            <person name="Catcheside P."/>
            <person name="Chovatia M."/>
            <person name="Cooper J."/>
            <person name="Damon W."/>
            <person name="Desjardin D."/>
            <person name="Finy P."/>
            <person name="Geml J."/>
            <person name="Haridas S."/>
            <person name="Hughes K."/>
            <person name="Justo A."/>
            <person name="Karasinski D."/>
            <person name="Kautmanova I."/>
            <person name="Kiss B."/>
            <person name="Kocsube S."/>
            <person name="Kotiranta H."/>
            <person name="LaButti K.M."/>
            <person name="Lechner B.E."/>
            <person name="Liimatainen K."/>
            <person name="Lipzen A."/>
            <person name="Lukacs Z."/>
            <person name="Mihaltcheva S."/>
            <person name="Morgado L.N."/>
            <person name="Niskanen T."/>
            <person name="Noordeloos M.E."/>
            <person name="Ohm R.A."/>
            <person name="Ortiz-Santana B."/>
            <person name="Ovrebo C."/>
            <person name="Racz N."/>
            <person name="Riley R."/>
            <person name="Savchenko A."/>
            <person name="Shiryaev A."/>
            <person name="Soop K."/>
            <person name="Spirin V."/>
            <person name="Szebenyi C."/>
            <person name="Tomsovsky M."/>
            <person name="Tulloss R.E."/>
            <person name="Uehling J."/>
            <person name="Grigoriev I.V."/>
            <person name="Vagvolgyi C."/>
            <person name="Papp T."/>
            <person name="Martin F.M."/>
            <person name="Miettinen O."/>
            <person name="Hibbett D.S."/>
            <person name="Nagy L.G."/>
        </authorList>
    </citation>
    <scope>NUCLEOTIDE SEQUENCE [LARGE SCALE GENOMIC DNA]</scope>
    <source>
        <strain evidence="1 2">CBS 962.96</strain>
    </source>
</reference>
<accession>A0A4S8KI87</accession>
<keyword evidence="2" id="KW-1185">Reference proteome</keyword>
<feature type="non-terminal residue" evidence="1">
    <location>
        <position position="332"/>
    </location>
</feature>
<dbReference type="EMBL" id="ML182874">
    <property type="protein sequence ID" value="THU75120.1"/>
    <property type="molecule type" value="Genomic_DNA"/>
</dbReference>
<evidence type="ECO:0000313" key="2">
    <source>
        <dbReference type="Proteomes" id="UP000297245"/>
    </source>
</evidence>
<evidence type="ECO:0000313" key="1">
    <source>
        <dbReference type="EMBL" id="THU75120.1"/>
    </source>
</evidence>